<feature type="domain" description="Galaxin-like repeats" evidence="2">
    <location>
        <begin position="29"/>
        <end position="114"/>
    </location>
</feature>
<comment type="caution">
    <text evidence="3">The sequence shown here is derived from an EMBL/GenBank/DDBJ whole genome shotgun (WGS) entry which is preliminary data.</text>
</comment>
<dbReference type="InterPro" id="IPR056601">
    <property type="entry name" value="Galaxin_dom"/>
</dbReference>
<keyword evidence="1" id="KW-0732">Signal</keyword>
<dbReference type="EMBL" id="JAODUO010002936">
    <property type="protein sequence ID" value="KAK2149626.1"/>
    <property type="molecule type" value="Genomic_DNA"/>
</dbReference>
<dbReference type="AlphaFoldDB" id="A0AAD9JAS0"/>
<evidence type="ECO:0000256" key="1">
    <source>
        <dbReference type="SAM" id="SignalP"/>
    </source>
</evidence>
<gene>
    <name evidence="3" type="ORF">NP493_2951g00000</name>
</gene>
<accession>A0AAD9JAS0</accession>
<feature type="signal peptide" evidence="1">
    <location>
        <begin position="1"/>
        <end position="20"/>
    </location>
</feature>
<name>A0AAD9JAS0_RIDPI</name>
<organism evidence="3 4">
    <name type="scientific">Ridgeia piscesae</name>
    <name type="common">Tubeworm</name>
    <dbReference type="NCBI Taxonomy" id="27915"/>
    <lineage>
        <taxon>Eukaryota</taxon>
        <taxon>Metazoa</taxon>
        <taxon>Spiralia</taxon>
        <taxon>Lophotrochozoa</taxon>
        <taxon>Annelida</taxon>
        <taxon>Polychaeta</taxon>
        <taxon>Sedentaria</taxon>
        <taxon>Canalipalpata</taxon>
        <taxon>Sabellida</taxon>
        <taxon>Siboglinidae</taxon>
        <taxon>Ridgeia</taxon>
    </lineage>
</organism>
<feature type="chain" id="PRO_5042163769" description="Galaxin-like repeats domain-containing protein" evidence="1">
    <location>
        <begin position="21"/>
        <end position="114"/>
    </location>
</feature>
<evidence type="ECO:0000259" key="2">
    <source>
        <dbReference type="Pfam" id="PF24748"/>
    </source>
</evidence>
<proteinExistence type="predicted"/>
<evidence type="ECO:0000313" key="3">
    <source>
        <dbReference type="EMBL" id="KAK2149626.1"/>
    </source>
</evidence>
<dbReference type="Proteomes" id="UP001209878">
    <property type="component" value="Unassembled WGS sequence"/>
</dbReference>
<keyword evidence="4" id="KW-1185">Reference proteome</keyword>
<reference evidence="3" key="1">
    <citation type="journal article" date="2023" name="Mol. Biol. Evol.">
        <title>Third-Generation Sequencing Reveals the Adaptive Role of the Epigenome in Three Deep-Sea Polychaetes.</title>
        <authorList>
            <person name="Perez M."/>
            <person name="Aroh O."/>
            <person name="Sun Y."/>
            <person name="Lan Y."/>
            <person name="Juniper S.K."/>
            <person name="Young C.R."/>
            <person name="Angers B."/>
            <person name="Qian P.Y."/>
        </authorList>
    </citation>
    <scope>NUCLEOTIDE SEQUENCE</scope>
    <source>
        <strain evidence="3">R07B-5</strain>
    </source>
</reference>
<evidence type="ECO:0000313" key="4">
    <source>
        <dbReference type="Proteomes" id="UP001209878"/>
    </source>
</evidence>
<sequence>MYPACVHVFLIVSLSLSVQAMFWNNEPKCGDTLFNRDTHFCCDDVLHLVRDDRECCGGEVINTKYYNCIGFGRLFRYWKSLNPRYNCYGTIYDPEIQVCCNSKKIIPKSSEEKC</sequence>
<protein>
    <recommendedName>
        <fullName evidence="2">Galaxin-like repeats domain-containing protein</fullName>
    </recommendedName>
</protein>
<dbReference type="Pfam" id="PF24748">
    <property type="entry name" value="Galaxin_repeat"/>
    <property type="match status" value="1"/>
</dbReference>